<evidence type="ECO:0000313" key="2">
    <source>
        <dbReference type="EMBL" id="GCC43392.1"/>
    </source>
</evidence>
<evidence type="ECO:0000256" key="1">
    <source>
        <dbReference type="SAM" id="MobiDB-lite"/>
    </source>
</evidence>
<dbReference type="AlphaFoldDB" id="A0A401TL74"/>
<dbReference type="Proteomes" id="UP000287033">
    <property type="component" value="Unassembled WGS sequence"/>
</dbReference>
<name>A0A401TL74_CHIPU</name>
<accession>A0A401TL74</accession>
<keyword evidence="3" id="KW-1185">Reference proteome</keyword>
<sequence>MAVAHARSRDLAQAFHGSLEKGGEGACARTRPGIGVGGAAHAPGDRNLNVTRASGGGMEFAEKHLRERGWRRGNPGG</sequence>
<dbReference type="EMBL" id="BEZZ01105429">
    <property type="protein sequence ID" value="GCC43392.1"/>
    <property type="molecule type" value="Genomic_DNA"/>
</dbReference>
<proteinExistence type="predicted"/>
<protein>
    <submittedName>
        <fullName evidence="2">Uncharacterized protein</fullName>
    </submittedName>
</protein>
<feature type="non-terminal residue" evidence="2">
    <location>
        <position position="77"/>
    </location>
</feature>
<gene>
    <name evidence="2" type="ORF">chiPu_0027496</name>
</gene>
<feature type="region of interest" description="Disordered" evidence="1">
    <location>
        <begin position="1"/>
        <end position="26"/>
    </location>
</feature>
<organism evidence="2 3">
    <name type="scientific">Chiloscyllium punctatum</name>
    <name type="common">Brownbanded bambooshark</name>
    <name type="synonym">Hemiscyllium punctatum</name>
    <dbReference type="NCBI Taxonomy" id="137246"/>
    <lineage>
        <taxon>Eukaryota</taxon>
        <taxon>Metazoa</taxon>
        <taxon>Chordata</taxon>
        <taxon>Craniata</taxon>
        <taxon>Vertebrata</taxon>
        <taxon>Chondrichthyes</taxon>
        <taxon>Elasmobranchii</taxon>
        <taxon>Galeomorphii</taxon>
        <taxon>Galeoidea</taxon>
        <taxon>Orectolobiformes</taxon>
        <taxon>Hemiscylliidae</taxon>
        <taxon>Chiloscyllium</taxon>
    </lineage>
</organism>
<comment type="caution">
    <text evidence="2">The sequence shown here is derived from an EMBL/GenBank/DDBJ whole genome shotgun (WGS) entry which is preliminary data.</text>
</comment>
<evidence type="ECO:0000313" key="3">
    <source>
        <dbReference type="Proteomes" id="UP000287033"/>
    </source>
</evidence>
<reference evidence="2 3" key="1">
    <citation type="journal article" date="2018" name="Nat. Ecol. Evol.">
        <title>Shark genomes provide insights into elasmobranch evolution and the origin of vertebrates.</title>
        <authorList>
            <person name="Hara Y"/>
            <person name="Yamaguchi K"/>
            <person name="Onimaru K"/>
            <person name="Kadota M"/>
            <person name="Koyanagi M"/>
            <person name="Keeley SD"/>
            <person name="Tatsumi K"/>
            <person name="Tanaka K"/>
            <person name="Motone F"/>
            <person name="Kageyama Y"/>
            <person name="Nozu R"/>
            <person name="Adachi N"/>
            <person name="Nishimura O"/>
            <person name="Nakagawa R"/>
            <person name="Tanegashima C"/>
            <person name="Kiyatake I"/>
            <person name="Matsumoto R"/>
            <person name="Murakumo K"/>
            <person name="Nishida K"/>
            <person name="Terakita A"/>
            <person name="Kuratani S"/>
            <person name="Sato K"/>
            <person name="Hyodo S Kuraku.S."/>
        </authorList>
    </citation>
    <scope>NUCLEOTIDE SEQUENCE [LARGE SCALE GENOMIC DNA]</scope>
</reference>